<sequence length="69" mass="7887">MSSAVDRMKLSEAILALIEQRRAETGDAQLGLEVEAFLIDAQFLELETEILQNPGAFEPWLVRRRRDDN</sequence>
<name>Q01YG5_SOLUE</name>
<gene>
    <name evidence="1" type="ordered locus">Acid_4338</name>
</gene>
<dbReference type="AlphaFoldDB" id="Q01YG5"/>
<dbReference type="EMBL" id="CP000473">
    <property type="protein sequence ID" value="ABJ85300.1"/>
    <property type="molecule type" value="Genomic_DNA"/>
</dbReference>
<organism evidence="1">
    <name type="scientific">Solibacter usitatus (strain Ellin6076)</name>
    <dbReference type="NCBI Taxonomy" id="234267"/>
    <lineage>
        <taxon>Bacteria</taxon>
        <taxon>Pseudomonadati</taxon>
        <taxon>Acidobacteriota</taxon>
        <taxon>Terriglobia</taxon>
        <taxon>Bryobacterales</taxon>
        <taxon>Solibacteraceae</taxon>
        <taxon>Candidatus Solibacter</taxon>
    </lineage>
</organism>
<accession>Q01YG5</accession>
<proteinExistence type="predicted"/>
<dbReference type="InParanoid" id="Q01YG5"/>
<dbReference type="STRING" id="234267.Acid_4338"/>
<protein>
    <submittedName>
        <fullName evidence="1">Uncharacterized protein</fullName>
    </submittedName>
</protein>
<reference evidence="1" key="1">
    <citation type="submission" date="2006-10" db="EMBL/GenBank/DDBJ databases">
        <title>Complete sequence of Solibacter usitatus Ellin6076.</title>
        <authorList>
            <consortium name="US DOE Joint Genome Institute"/>
            <person name="Copeland A."/>
            <person name="Lucas S."/>
            <person name="Lapidus A."/>
            <person name="Barry K."/>
            <person name="Detter J.C."/>
            <person name="Glavina del Rio T."/>
            <person name="Hammon N."/>
            <person name="Israni S."/>
            <person name="Dalin E."/>
            <person name="Tice H."/>
            <person name="Pitluck S."/>
            <person name="Thompson L.S."/>
            <person name="Brettin T."/>
            <person name="Bruce D."/>
            <person name="Han C."/>
            <person name="Tapia R."/>
            <person name="Gilna P."/>
            <person name="Schmutz J."/>
            <person name="Larimer F."/>
            <person name="Land M."/>
            <person name="Hauser L."/>
            <person name="Kyrpides N."/>
            <person name="Mikhailova N."/>
            <person name="Janssen P.H."/>
            <person name="Kuske C.R."/>
            <person name="Richardson P."/>
        </authorList>
    </citation>
    <scope>NUCLEOTIDE SEQUENCE</scope>
    <source>
        <strain evidence="1">Ellin6076</strain>
    </source>
</reference>
<dbReference type="HOGENOM" id="CLU_2773706_0_0_0"/>
<evidence type="ECO:0000313" key="1">
    <source>
        <dbReference type="EMBL" id="ABJ85300.1"/>
    </source>
</evidence>
<dbReference type="KEGG" id="sus:Acid_4338"/>